<organism evidence="6">
    <name type="scientific">Ostreococcus sp. 'lucimarinus'</name>
    <dbReference type="NCBI Taxonomy" id="242159"/>
    <lineage>
        <taxon>Eukaryota</taxon>
        <taxon>Viridiplantae</taxon>
        <taxon>Chlorophyta</taxon>
        <taxon>Mamiellophyceae</taxon>
        <taxon>Mamiellales</taxon>
        <taxon>Bathycoccaceae</taxon>
        <taxon>Ostreococcus</taxon>
    </lineage>
</organism>
<reference evidence="6" key="1">
    <citation type="submission" date="2021-01" db="EMBL/GenBank/DDBJ databases">
        <authorList>
            <person name="Corre E."/>
            <person name="Pelletier E."/>
            <person name="Niang G."/>
            <person name="Scheremetjew M."/>
            <person name="Finn R."/>
            <person name="Kale V."/>
            <person name="Holt S."/>
            <person name="Cochrane G."/>
            <person name="Meng A."/>
            <person name="Brown T."/>
            <person name="Cohen L."/>
        </authorList>
    </citation>
    <scope>NUCLEOTIDE SEQUENCE</scope>
    <source>
        <strain evidence="6">Clade-A-BCC118000</strain>
    </source>
</reference>
<dbReference type="GO" id="GO:0010181">
    <property type="term" value="F:FMN binding"/>
    <property type="evidence" value="ECO:0007669"/>
    <property type="project" value="InterPro"/>
</dbReference>
<evidence type="ECO:0000256" key="4">
    <source>
        <dbReference type="ARBA" id="ARBA00048983"/>
    </source>
</evidence>
<dbReference type="InterPro" id="IPR005025">
    <property type="entry name" value="FMN_Rdtase-like_dom"/>
</dbReference>
<dbReference type="InterPro" id="IPR029039">
    <property type="entry name" value="Flavoprotein-like_sf"/>
</dbReference>
<evidence type="ECO:0000256" key="3">
    <source>
        <dbReference type="ARBA" id="ARBA00047678"/>
    </source>
</evidence>
<name>A0A7R9XR84_9CHLO</name>
<dbReference type="PANTHER" id="PTHR30546:SF23">
    <property type="entry name" value="FLAVOPROTEIN-LIKE PROTEIN YCP4-RELATED"/>
    <property type="match status" value="1"/>
</dbReference>
<dbReference type="GO" id="GO:0016020">
    <property type="term" value="C:membrane"/>
    <property type="evidence" value="ECO:0007669"/>
    <property type="project" value="TreeGrafter"/>
</dbReference>
<dbReference type="GO" id="GO:0003955">
    <property type="term" value="F:NAD(P)H dehydrogenase (quinone) activity"/>
    <property type="evidence" value="ECO:0007669"/>
    <property type="project" value="UniProtKB-EC"/>
</dbReference>
<accession>A0A7R9XR84</accession>
<comment type="similarity">
    <text evidence="1">Belongs to the WrbA family.</text>
</comment>
<protein>
    <recommendedName>
        <fullName evidence="2">NAD(P)H dehydrogenase (quinone)</fullName>
        <ecNumber evidence="2">1.6.5.2</ecNumber>
    </recommendedName>
</protein>
<dbReference type="InterPro" id="IPR008254">
    <property type="entry name" value="Flavodoxin/NO_synth"/>
</dbReference>
<proteinExistence type="inferred from homology"/>
<gene>
    <name evidence="6" type="ORF">OLUC0939_LOCUS2591</name>
</gene>
<evidence type="ECO:0000313" key="6">
    <source>
        <dbReference type="EMBL" id="CAD8221869.1"/>
    </source>
</evidence>
<dbReference type="Pfam" id="PF03358">
    <property type="entry name" value="FMN_red"/>
    <property type="match status" value="1"/>
</dbReference>
<dbReference type="AlphaFoldDB" id="A0A7R9XR84"/>
<evidence type="ECO:0000256" key="1">
    <source>
        <dbReference type="ARBA" id="ARBA00006961"/>
    </source>
</evidence>
<dbReference type="PANTHER" id="PTHR30546">
    <property type="entry name" value="FLAVODOXIN-RELATED PROTEIN WRBA-RELATED"/>
    <property type="match status" value="1"/>
</dbReference>
<dbReference type="EMBL" id="HBDX01003005">
    <property type="protein sequence ID" value="CAD8221869.1"/>
    <property type="molecule type" value="Transcribed_RNA"/>
</dbReference>
<sequence>MVFRVSVVFFSKSARLVTLANVIAEGARAVEGADVRVLRVRDTIRGEDDASAYDRGILDCAVATPEDILESDCIIFGSPTRHGRVAPEMSAFFDRLAAFHSNGCALKGKIGSSFTEVGGAGQGYGGHEICLMTFHSFFLQHGMIAVGVPPLPVLETAPNATVFGTTISATTGRGAAGPMSRIRELSEEEVKLAYAQGEWASVIGKQLHDDGEMLE</sequence>
<feature type="domain" description="Flavodoxin-like" evidence="5">
    <location>
        <begin position="5"/>
        <end position="190"/>
    </location>
</feature>
<dbReference type="PROSITE" id="PS50902">
    <property type="entry name" value="FLAVODOXIN_LIKE"/>
    <property type="match status" value="1"/>
</dbReference>
<dbReference type="SUPFAM" id="SSF52218">
    <property type="entry name" value="Flavoproteins"/>
    <property type="match status" value="1"/>
</dbReference>
<comment type="catalytic activity">
    <reaction evidence="3">
        <text>a quinone + NADH + H(+) = a quinol + NAD(+)</text>
        <dbReference type="Rhea" id="RHEA:46160"/>
        <dbReference type="ChEBI" id="CHEBI:15378"/>
        <dbReference type="ChEBI" id="CHEBI:24646"/>
        <dbReference type="ChEBI" id="CHEBI:57540"/>
        <dbReference type="ChEBI" id="CHEBI:57945"/>
        <dbReference type="ChEBI" id="CHEBI:132124"/>
        <dbReference type="EC" id="1.6.5.2"/>
    </reaction>
</comment>
<evidence type="ECO:0000256" key="2">
    <source>
        <dbReference type="ARBA" id="ARBA00012648"/>
    </source>
</evidence>
<evidence type="ECO:0000259" key="5">
    <source>
        <dbReference type="PROSITE" id="PS50902"/>
    </source>
</evidence>
<comment type="catalytic activity">
    <reaction evidence="4">
        <text>a quinone + NADPH + H(+) = a quinol + NADP(+)</text>
        <dbReference type="Rhea" id="RHEA:46164"/>
        <dbReference type="ChEBI" id="CHEBI:15378"/>
        <dbReference type="ChEBI" id="CHEBI:24646"/>
        <dbReference type="ChEBI" id="CHEBI:57783"/>
        <dbReference type="ChEBI" id="CHEBI:58349"/>
        <dbReference type="ChEBI" id="CHEBI:132124"/>
        <dbReference type="EC" id="1.6.5.2"/>
    </reaction>
</comment>
<dbReference type="Gene3D" id="3.40.50.360">
    <property type="match status" value="1"/>
</dbReference>
<dbReference type="EC" id="1.6.5.2" evidence="2"/>